<dbReference type="AlphaFoldDB" id="A0A444Z0J7"/>
<dbReference type="PANTHER" id="PTHR46033">
    <property type="entry name" value="PROTEIN MAIN-LIKE 2"/>
    <property type="match status" value="1"/>
</dbReference>
<evidence type="ECO:0000259" key="2">
    <source>
        <dbReference type="Pfam" id="PF10536"/>
    </source>
</evidence>
<evidence type="ECO:0000256" key="1">
    <source>
        <dbReference type="SAM" id="MobiDB-lite"/>
    </source>
</evidence>
<accession>A0A444Z0J7</accession>
<dbReference type="PANTHER" id="PTHR46033:SF8">
    <property type="entry name" value="PROTEIN MAINTENANCE OF MERISTEMS-LIKE"/>
    <property type="match status" value="1"/>
</dbReference>
<feature type="compositionally biased region" description="Pro residues" evidence="1">
    <location>
        <begin position="346"/>
        <end position="355"/>
    </location>
</feature>
<feature type="region of interest" description="Disordered" evidence="1">
    <location>
        <begin position="456"/>
        <end position="479"/>
    </location>
</feature>
<gene>
    <name evidence="3" type="ORF">Ahy_B05g075106</name>
</gene>
<dbReference type="Pfam" id="PF10536">
    <property type="entry name" value="PMD"/>
    <property type="match status" value="1"/>
</dbReference>
<feature type="compositionally biased region" description="Pro residues" evidence="1">
    <location>
        <begin position="470"/>
        <end position="479"/>
    </location>
</feature>
<dbReference type="InterPro" id="IPR019557">
    <property type="entry name" value="AminoTfrase-like_pln_mobile"/>
</dbReference>
<dbReference type="Proteomes" id="UP000289738">
    <property type="component" value="Chromosome B05"/>
</dbReference>
<evidence type="ECO:0000313" key="4">
    <source>
        <dbReference type="Proteomes" id="UP000289738"/>
    </source>
</evidence>
<proteinExistence type="predicted"/>
<dbReference type="EMBL" id="SDMP01000015">
    <property type="protein sequence ID" value="RYR07695.1"/>
    <property type="molecule type" value="Genomic_DNA"/>
</dbReference>
<dbReference type="InterPro" id="IPR044824">
    <property type="entry name" value="MAIN-like"/>
</dbReference>
<keyword evidence="4" id="KW-1185">Reference proteome</keyword>
<feature type="compositionally biased region" description="Basic and acidic residues" evidence="1">
    <location>
        <begin position="299"/>
        <end position="332"/>
    </location>
</feature>
<evidence type="ECO:0000313" key="3">
    <source>
        <dbReference type="EMBL" id="RYR07695.1"/>
    </source>
</evidence>
<feature type="region of interest" description="Disordered" evidence="1">
    <location>
        <begin position="266"/>
        <end position="391"/>
    </location>
</feature>
<dbReference type="GO" id="GO:0010073">
    <property type="term" value="P:meristem maintenance"/>
    <property type="evidence" value="ECO:0007669"/>
    <property type="project" value="InterPro"/>
</dbReference>
<reference evidence="3 4" key="1">
    <citation type="submission" date="2019-01" db="EMBL/GenBank/DDBJ databases">
        <title>Sequencing of cultivated peanut Arachis hypogaea provides insights into genome evolution and oil improvement.</title>
        <authorList>
            <person name="Chen X."/>
        </authorList>
    </citation>
    <scope>NUCLEOTIDE SEQUENCE [LARGE SCALE GENOMIC DNA]</scope>
    <source>
        <strain evidence="4">cv. Fuhuasheng</strain>
        <tissue evidence="3">Leaves</tissue>
    </source>
</reference>
<comment type="caution">
    <text evidence="3">The sequence shown here is derived from an EMBL/GenBank/DDBJ whole genome shotgun (WGS) entry which is preliminary data.</text>
</comment>
<name>A0A444Z0J7_ARAHY</name>
<organism evidence="3 4">
    <name type="scientific">Arachis hypogaea</name>
    <name type="common">Peanut</name>
    <dbReference type="NCBI Taxonomy" id="3818"/>
    <lineage>
        <taxon>Eukaryota</taxon>
        <taxon>Viridiplantae</taxon>
        <taxon>Streptophyta</taxon>
        <taxon>Embryophyta</taxon>
        <taxon>Tracheophyta</taxon>
        <taxon>Spermatophyta</taxon>
        <taxon>Magnoliopsida</taxon>
        <taxon>eudicotyledons</taxon>
        <taxon>Gunneridae</taxon>
        <taxon>Pentapetalae</taxon>
        <taxon>rosids</taxon>
        <taxon>fabids</taxon>
        <taxon>Fabales</taxon>
        <taxon>Fabaceae</taxon>
        <taxon>Papilionoideae</taxon>
        <taxon>50 kb inversion clade</taxon>
        <taxon>dalbergioids sensu lato</taxon>
        <taxon>Dalbergieae</taxon>
        <taxon>Pterocarpus clade</taxon>
        <taxon>Arachis</taxon>
    </lineage>
</organism>
<sequence>MEQLLGARPPVVAQQAAQRKESFTLKLVWLRDHKSNNLVHIHWLPLLRDFAECRALSWGSAMLPWTYQSLCLAAQRGVTDIVDCTLLLMSWIYQRFSQWCLPDREVYQYLLTARLVGLQQQSRDQHRARVLYYWVSIDRLRFDEFAWRVYDDPALQTLCPHWFREEEECGTWLSVVPIVCFNIVRVHHVDRVKRYLTTTGRGEDVWWPERLQQWYDGWRQRFEPDRRIIVHYTFNTRPTGECYNWWRGVCRVRHLSGQEVLEDPRLVELPPDVQPTASQLRDDLTFSRGVPDRRRRAREVREDTRRPARRERGQRERRPESEEKAEFDRHEDEGDVPVHGVASPTGPTPPPPPPPSEHRAWHSSGSGGQQVPPAWDTSPQGWHEGGPSGTQQEEDVFLDEILIDDAFLPTVQSSIMDRLAESFRTGREVGIADDHHLSAPAQTSYWMPQISPASGSSYGTGLRPGSQYVTPPPTTMACT</sequence>
<protein>
    <recommendedName>
        <fullName evidence="2">Aminotransferase-like plant mobile domain-containing protein</fullName>
    </recommendedName>
</protein>
<feature type="domain" description="Aminotransferase-like plant mobile" evidence="2">
    <location>
        <begin position="33"/>
        <end position="194"/>
    </location>
</feature>